<feature type="domain" description="GHMP kinase N-terminal" evidence="2">
    <location>
        <begin position="51"/>
        <end position="93"/>
    </location>
</feature>
<proteinExistence type="predicted"/>
<reference evidence="3" key="1">
    <citation type="journal article" date="2015" name="Nature">
        <title>Complex archaea that bridge the gap between prokaryotes and eukaryotes.</title>
        <authorList>
            <person name="Spang A."/>
            <person name="Saw J.H."/>
            <person name="Jorgensen S.L."/>
            <person name="Zaremba-Niedzwiedzka K."/>
            <person name="Martijn J."/>
            <person name="Lind A.E."/>
            <person name="van Eijk R."/>
            <person name="Schleper C."/>
            <person name="Guy L."/>
            <person name="Ettema T.J."/>
        </authorList>
    </citation>
    <scope>NUCLEOTIDE SEQUENCE</scope>
</reference>
<dbReference type="SUPFAM" id="SSF54211">
    <property type="entry name" value="Ribosomal protein S5 domain 2-like"/>
    <property type="match status" value="1"/>
</dbReference>
<gene>
    <name evidence="3" type="ORF">LCGC14_1009080</name>
</gene>
<organism evidence="3">
    <name type="scientific">marine sediment metagenome</name>
    <dbReference type="NCBI Taxonomy" id="412755"/>
    <lineage>
        <taxon>unclassified sequences</taxon>
        <taxon>metagenomes</taxon>
        <taxon>ecological metagenomes</taxon>
    </lineage>
</organism>
<dbReference type="Gene3D" id="3.30.230.10">
    <property type="match status" value="1"/>
</dbReference>
<dbReference type="InterPro" id="IPR020568">
    <property type="entry name" value="Ribosomal_Su5_D2-typ_SF"/>
</dbReference>
<evidence type="ECO:0000256" key="1">
    <source>
        <dbReference type="SAM" id="Phobius"/>
    </source>
</evidence>
<protein>
    <recommendedName>
        <fullName evidence="2">GHMP kinase N-terminal domain-containing protein</fullName>
    </recommendedName>
</protein>
<keyword evidence="1" id="KW-0472">Membrane</keyword>
<dbReference type="GO" id="GO:0005524">
    <property type="term" value="F:ATP binding"/>
    <property type="evidence" value="ECO:0007669"/>
    <property type="project" value="InterPro"/>
</dbReference>
<evidence type="ECO:0000313" key="3">
    <source>
        <dbReference type="EMBL" id="KKN13180.1"/>
    </source>
</evidence>
<sequence length="119" mass="13378">MKKLIDQYSFELRSEEVLSKTISKVKIKLKGKNKLIYASISKFCQISSSFKSFFLNSNIEIGLITTIPEKSGLGGSAAIVIAVIFGLAQFFDLYNNYKLLKENEFPINKDIIAEMATKI</sequence>
<dbReference type="InterPro" id="IPR006204">
    <property type="entry name" value="GHMP_kinase_N_dom"/>
</dbReference>
<keyword evidence="1" id="KW-1133">Transmembrane helix</keyword>
<keyword evidence="1" id="KW-0812">Transmembrane</keyword>
<feature type="transmembrane region" description="Helical" evidence="1">
    <location>
        <begin position="73"/>
        <end position="91"/>
    </location>
</feature>
<evidence type="ECO:0000259" key="2">
    <source>
        <dbReference type="Pfam" id="PF00288"/>
    </source>
</evidence>
<dbReference type="EMBL" id="LAZR01003951">
    <property type="protein sequence ID" value="KKN13180.1"/>
    <property type="molecule type" value="Genomic_DNA"/>
</dbReference>
<dbReference type="AlphaFoldDB" id="A0A0F9N0X1"/>
<comment type="caution">
    <text evidence="3">The sequence shown here is derived from an EMBL/GenBank/DDBJ whole genome shotgun (WGS) entry which is preliminary data.</text>
</comment>
<accession>A0A0F9N0X1</accession>
<dbReference type="InterPro" id="IPR014721">
    <property type="entry name" value="Ribsml_uS5_D2-typ_fold_subgr"/>
</dbReference>
<name>A0A0F9N0X1_9ZZZZ</name>
<dbReference type="Pfam" id="PF00288">
    <property type="entry name" value="GHMP_kinases_N"/>
    <property type="match status" value="1"/>
</dbReference>